<gene>
    <name evidence="7" type="ORF">ILEXP_LOCUS30814</name>
</gene>
<sequence length="380" mass="43285">KWDSGYGLEPEKSKFRLCDSREDTPTPTFSLSDGKTLVSKHGKFELGFFSPGSSKSRYLGIWYKNIPVRTVVWVANRQSPLKDFSGTLMFKKTGNLILVSHKDGVVWASNSSGQVQNPVAQLLDSRNLVVREVKDINSEVYVWRSFDYPSDTWLPGMKIGWDLRVGLDRRTSSWKNSEDPSPGDLTYGIERHEYPEAVIWKGSKKYFRTGPWNGLRFSGVPNLRSSHLYKLNFISNEEEVYNTYLFTNESEIIKLVLNQTTSMAEGHTWKKAEQTWKTFLSWPLDYCDNYGVCGANGICDIAAIPVCQCFMGFKPKSPEVWKLLDLSQGCIRDKPSDSQRTEGFNKFVGLKLPDTTNSWLDKSMSLSECRDKCLKNCSCL</sequence>
<dbReference type="CDD" id="cd00028">
    <property type="entry name" value="B_lectin"/>
    <property type="match status" value="1"/>
</dbReference>
<dbReference type="InterPro" id="IPR000858">
    <property type="entry name" value="S_locus_glycoprot_dom"/>
</dbReference>
<dbReference type="FunFam" id="2.90.10.10:FF:000001">
    <property type="entry name" value="G-type lectin S-receptor-like serine/threonine-protein kinase"/>
    <property type="match status" value="1"/>
</dbReference>
<dbReference type="AlphaFoldDB" id="A0ABC8SXS0"/>
<name>A0ABC8SXS0_9AQUA</name>
<dbReference type="PROSITE" id="PS50948">
    <property type="entry name" value="PAN"/>
    <property type="match status" value="1"/>
</dbReference>
<evidence type="ECO:0000313" key="7">
    <source>
        <dbReference type="EMBL" id="CAK9161984.1"/>
    </source>
</evidence>
<evidence type="ECO:0000256" key="3">
    <source>
        <dbReference type="ARBA" id="ARBA00023157"/>
    </source>
</evidence>
<feature type="domain" description="Bulb-type lectin" evidence="5">
    <location>
        <begin position="22"/>
        <end position="143"/>
    </location>
</feature>
<keyword evidence="2" id="KW-0732">Signal</keyword>
<feature type="non-terminal residue" evidence="7">
    <location>
        <position position="1"/>
    </location>
</feature>
<comment type="function">
    <text evidence="1">Involved in sporophytic self-incompatibility system (the inability of flowering plants to achieve self-fertilization).</text>
</comment>
<organism evidence="7 8">
    <name type="scientific">Ilex paraguariensis</name>
    <name type="common">yerba mate</name>
    <dbReference type="NCBI Taxonomy" id="185542"/>
    <lineage>
        <taxon>Eukaryota</taxon>
        <taxon>Viridiplantae</taxon>
        <taxon>Streptophyta</taxon>
        <taxon>Embryophyta</taxon>
        <taxon>Tracheophyta</taxon>
        <taxon>Spermatophyta</taxon>
        <taxon>Magnoliopsida</taxon>
        <taxon>eudicotyledons</taxon>
        <taxon>Gunneridae</taxon>
        <taxon>Pentapetalae</taxon>
        <taxon>asterids</taxon>
        <taxon>campanulids</taxon>
        <taxon>Aquifoliales</taxon>
        <taxon>Aquifoliaceae</taxon>
        <taxon>Ilex</taxon>
    </lineage>
</organism>
<dbReference type="SMART" id="SM00108">
    <property type="entry name" value="B_lectin"/>
    <property type="match status" value="1"/>
</dbReference>
<evidence type="ECO:0000259" key="5">
    <source>
        <dbReference type="PROSITE" id="PS50927"/>
    </source>
</evidence>
<dbReference type="PANTHER" id="PTHR32444:SF234">
    <property type="entry name" value="RECEPTOR-LIKE SERINE_THREONINE-PROTEIN KINASE"/>
    <property type="match status" value="1"/>
</dbReference>
<proteinExistence type="predicted"/>
<evidence type="ECO:0000256" key="1">
    <source>
        <dbReference type="ARBA" id="ARBA00003061"/>
    </source>
</evidence>
<accession>A0ABC8SXS0</accession>
<dbReference type="SUPFAM" id="SSF51110">
    <property type="entry name" value="alpha-D-mannose-specific plant lectins"/>
    <property type="match status" value="1"/>
</dbReference>
<dbReference type="PROSITE" id="PS50927">
    <property type="entry name" value="BULB_LECTIN"/>
    <property type="match status" value="1"/>
</dbReference>
<dbReference type="Gene3D" id="2.90.10.10">
    <property type="entry name" value="Bulb-type lectin domain"/>
    <property type="match status" value="1"/>
</dbReference>
<dbReference type="PIRSF" id="PIRSF002686">
    <property type="entry name" value="SLG"/>
    <property type="match status" value="1"/>
</dbReference>
<reference evidence="7 8" key="1">
    <citation type="submission" date="2024-02" db="EMBL/GenBank/DDBJ databases">
        <authorList>
            <person name="Vignale AGUSTIN F."/>
            <person name="Sosa J E."/>
            <person name="Modenutti C."/>
        </authorList>
    </citation>
    <scope>NUCLEOTIDE SEQUENCE [LARGE SCALE GENOMIC DNA]</scope>
</reference>
<keyword evidence="8" id="KW-1185">Reference proteome</keyword>
<dbReference type="InterPro" id="IPR036426">
    <property type="entry name" value="Bulb-type_lectin_dom_sf"/>
</dbReference>
<evidence type="ECO:0000259" key="6">
    <source>
        <dbReference type="PROSITE" id="PS50948"/>
    </source>
</evidence>
<dbReference type="Pfam" id="PF01453">
    <property type="entry name" value="B_lectin"/>
    <property type="match status" value="1"/>
</dbReference>
<dbReference type="Proteomes" id="UP001642360">
    <property type="component" value="Unassembled WGS sequence"/>
</dbReference>
<dbReference type="InterPro" id="IPR003609">
    <property type="entry name" value="Pan_app"/>
</dbReference>
<comment type="caution">
    <text evidence="7">The sequence shown here is derived from an EMBL/GenBank/DDBJ whole genome shotgun (WGS) entry which is preliminary data.</text>
</comment>
<dbReference type="PANTHER" id="PTHR32444">
    <property type="entry name" value="BULB-TYPE LECTIN DOMAIN-CONTAINING PROTEIN"/>
    <property type="match status" value="1"/>
</dbReference>
<feature type="domain" description="Apple" evidence="6">
    <location>
        <begin position="330"/>
        <end position="380"/>
    </location>
</feature>
<keyword evidence="3" id="KW-1015">Disulfide bond</keyword>
<dbReference type="Pfam" id="PF00954">
    <property type="entry name" value="S_locus_glycop"/>
    <property type="match status" value="1"/>
</dbReference>
<dbReference type="InterPro" id="IPR035446">
    <property type="entry name" value="SLSG/EP1"/>
</dbReference>
<dbReference type="InterPro" id="IPR001480">
    <property type="entry name" value="Bulb-type_lectin_dom"/>
</dbReference>
<keyword evidence="4" id="KW-0325">Glycoprotein</keyword>
<evidence type="ECO:0000256" key="4">
    <source>
        <dbReference type="ARBA" id="ARBA00023180"/>
    </source>
</evidence>
<dbReference type="EMBL" id="CAUOFW020003779">
    <property type="protein sequence ID" value="CAK9161984.1"/>
    <property type="molecule type" value="Genomic_DNA"/>
</dbReference>
<evidence type="ECO:0000313" key="8">
    <source>
        <dbReference type="Proteomes" id="UP001642360"/>
    </source>
</evidence>
<protein>
    <submittedName>
        <fullName evidence="7">Uncharacterized protein</fullName>
    </submittedName>
</protein>
<evidence type="ECO:0000256" key="2">
    <source>
        <dbReference type="ARBA" id="ARBA00022729"/>
    </source>
</evidence>
<dbReference type="Pfam" id="PF08276">
    <property type="entry name" value="PAN_2"/>
    <property type="match status" value="1"/>
</dbReference>